<reference evidence="2 3" key="1">
    <citation type="journal article" date="2018" name="Genome Announc.">
        <title>Ignatzschineria cameli sp. nov., isolated from necrotic foot tissue of dromedaries (Camelus dromedarius) and associated maggots (Wohlfahrtia species) in Dubai.</title>
        <authorList>
            <person name="Tsang C.C."/>
            <person name="Tang J.Y."/>
            <person name="Fong J.Y."/>
            <person name="Kinne J."/>
            <person name="Lee H.H."/>
            <person name="Joseph M."/>
            <person name="Jose S."/>
            <person name="Schuster R.K."/>
            <person name="Tang Y."/>
            <person name="Sivakumar S."/>
            <person name="Chen J.H."/>
            <person name="Teng J.L."/>
            <person name="Lau S.K."/>
            <person name="Wernery U."/>
            <person name="Woo P.C."/>
        </authorList>
    </citation>
    <scope>NUCLEOTIDE SEQUENCE [LARGE SCALE GENOMIC DNA]</scope>
    <source>
        <strain evidence="2 3">KCTC 22643</strain>
    </source>
</reference>
<feature type="transmembrane region" description="Helical" evidence="1">
    <location>
        <begin position="38"/>
        <end position="56"/>
    </location>
</feature>
<feature type="transmembrane region" description="Helical" evidence="1">
    <location>
        <begin position="13"/>
        <end position="31"/>
    </location>
</feature>
<keyword evidence="1" id="KW-0472">Membrane</keyword>
<feature type="transmembrane region" description="Helical" evidence="1">
    <location>
        <begin position="355"/>
        <end position="374"/>
    </location>
</feature>
<evidence type="ECO:0000313" key="3">
    <source>
        <dbReference type="Proteomes" id="UP000244948"/>
    </source>
</evidence>
<sequence>MSKHEHYSKLLDWRLHLVVIIVTILAEIIGIMKFDIGIGIVILLPLLYAFLFSVLFNGNIIPGTGRIIGPSAQTASHWVLICVMPFIAKFSIGIGPKINDIIAAGPALILQELGNVATVLVAMPVAVLLFRMGRESVGATHSIAREPNIALVADRFGIKSPEGIGVMGVYVMGTLFGAIYFSLLAGFMASWDYFDVRALAMACGVGSGSMMGACSASLAEVVPDRAEDIVAFAATSNLLTYGTGLFVSVFVALPLAEYCYKFLSKMRQPAALNSAMEEALEQDSAVEAKVVEDSEELRLSTIQVLIALAVMSLILLISNWAGTGISPLVALPGMIVIYALSVGGVLLGKVIPIKIPAIAWISLLAIFFGLPFMPTADYLVATTEKLGLLPLITPALAYAGIAISKREVELFKKSGIKIAIVALLTFTGTFLGSAFIADLLL</sequence>
<keyword evidence="1" id="KW-1133">Transmembrane helix</keyword>
<gene>
    <name evidence="2" type="ORF">DC082_01995</name>
</gene>
<proteinExistence type="predicted"/>
<feature type="transmembrane region" description="Helical" evidence="1">
    <location>
        <begin position="238"/>
        <end position="260"/>
    </location>
</feature>
<feature type="transmembrane region" description="Helical" evidence="1">
    <location>
        <begin position="107"/>
        <end position="130"/>
    </location>
</feature>
<feature type="transmembrane region" description="Helical" evidence="1">
    <location>
        <begin position="304"/>
        <end position="322"/>
    </location>
</feature>
<comment type="caution">
    <text evidence="2">The sequence shown here is derived from an EMBL/GenBank/DDBJ whole genome shotgun (WGS) entry which is preliminary data.</text>
</comment>
<dbReference type="Proteomes" id="UP000244948">
    <property type="component" value="Unassembled WGS sequence"/>
</dbReference>
<evidence type="ECO:0000313" key="2">
    <source>
        <dbReference type="EMBL" id="PWD84338.1"/>
    </source>
</evidence>
<protein>
    <submittedName>
        <fullName evidence="2">DUF3100 domain-containing protein</fullName>
    </submittedName>
</protein>
<dbReference type="RefSeq" id="WP_109235534.1">
    <property type="nucleotide sequence ID" value="NZ_BMXZ01000001.1"/>
</dbReference>
<dbReference type="EMBL" id="QEWR01000002">
    <property type="protein sequence ID" value="PWD84338.1"/>
    <property type="molecule type" value="Genomic_DNA"/>
</dbReference>
<feature type="transmembrane region" description="Helical" evidence="1">
    <location>
        <begin position="328"/>
        <end position="348"/>
    </location>
</feature>
<feature type="transmembrane region" description="Helical" evidence="1">
    <location>
        <begin position="76"/>
        <end position="95"/>
    </location>
</feature>
<keyword evidence="3" id="KW-1185">Reference proteome</keyword>
<feature type="transmembrane region" description="Helical" evidence="1">
    <location>
        <begin position="164"/>
        <end position="187"/>
    </location>
</feature>
<dbReference type="InterPro" id="IPR021450">
    <property type="entry name" value="DUF3100"/>
</dbReference>
<feature type="transmembrane region" description="Helical" evidence="1">
    <location>
        <begin position="386"/>
        <end position="404"/>
    </location>
</feature>
<dbReference type="AlphaFoldDB" id="A0A2U2AMF3"/>
<dbReference type="Pfam" id="PF11299">
    <property type="entry name" value="DUF3100"/>
    <property type="match status" value="1"/>
</dbReference>
<evidence type="ECO:0000256" key="1">
    <source>
        <dbReference type="SAM" id="Phobius"/>
    </source>
</evidence>
<name>A0A2U2AMF3_9GAMM</name>
<accession>A0A2U2AMF3</accession>
<feature type="transmembrane region" description="Helical" evidence="1">
    <location>
        <begin position="416"/>
        <end position="437"/>
    </location>
</feature>
<organism evidence="2 3">
    <name type="scientific">Ignatzschineria indica</name>
    <dbReference type="NCBI Taxonomy" id="472583"/>
    <lineage>
        <taxon>Bacteria</taxon>
        <taxon>Pseudomonadati</taxon>
        <taxon>Pseudomonadota</taxon>
        <taxon>Gammaproteobacteria</taxon>
        <taxon>Cardiobacteriales</taxon>
        <taxon>Ignatzschineriaceae</taxon>
        <taxon>Ignatzschineria</taxon>
    </lineage>
</organism>
<keyword evidence="1" id="KW-0812">Transmembrane</keyword>